<feature type="transmembrane region" description="Helical" evidence="1">
    <location>
        <begin position="78"/>
        <end position="98"/>
    </location>
</feature>
<dbReference type="AlphaFoldDB" id="A0A9X1ZMF7"/>
<keyword evidence="1" id="KW-1133">Transmembrane helix</keyword>
<organism evidence="2 3">
    <name type="scientific">Shewanella gaetbuli</name>
    <dbReference type="NCBI Taxonomy" id="220752"/>
    <lineage>
        <taxon>Bacteria</taxon>
        <taxon>Pseudomonadati</taxon>
        <taxon>Pseudomonadota</taxon>
        <taxon>Gammaproteobacteria</taxon>
        <taxon>Alteromonadales</taxon>
        <taxon>Shewanellaceae</taxon>
        <taxon>Shewanella</taxon>
    </lineage>
</organism>
<name>A0A9X1ZMF7_9GAMM</name>
<dbReference type="EMBL" id="JAKIKP010000004">
    <property type="protein sequence ID" value="MCL1142447.1"/>
    <property type="molecule type" value="Genomic_DNA"/>
</dbReference>
<evidence type="ECO:0000313" key="2">
    <source>
        <dbReference type="EMBL" id="MCL1142447.1"/>
    </source>
</evidence>
<evidence type="ECO:0000256" key="1">
    <source>
        <dbReference type="SAM" id="Phobius"/>
    </source>
</evidence>
<dbReference type="RefSeq" id="WP_248995134.1">
    <property type="nucleotide sequence ID" value="NZ_JAKIKP010000004.1"/>
</dbReference>
<comment type="caution">
    <text evidence="2">The sequence shown here is derived from an EMBL/GenBank/DDBJ whole genome shotgun (WGS) entry which is preliminary data.</text>
</comment>
<protein>
    <submittedName>
        <fullName evidence="2">Uncharacterized protein</fullName>
    </submittedName>
</protein>
<keyword evidence="1" id="KW-0472">Membrane</keyword>
<dbReference type="Proteomes" id="UP001139333">
    <property type="component" value="Unassembled WGS sequence"/>
</dbReference>
<evidence type="ECO:0000313" key="3">
    <source>
        <dbReference type="Proteomes" id="UP001139333"/>
    </source>
</evidence>
<accession>A0A9X1ZMF7</accession>
<sequence>MTPQHLRDFEPLRRHATLTAVVLDTRATLIDELIDMHDRIMASKENVARRKHAEQFQSSGKQINEQLKVLSRLKSSGYCLFIRLVIFTSIMALLYSFIEVSG</sequence>
<proteinExistence type="predicted"/>
<gene>
    <name evidence="2" type="ORF">L2672_07025</name>
</gene>
<reference evidence="2" key="1">
    <citation type="submission" date="2022-01" db="EMBL/GenBank/DDBJ databases">
        <title>Whole genome-based taxonomy of the Shewanellaceae.</title>
        <authorList>
            <person name="Martin-Rodriguez A.J."/>
        </authorList>
    </citation>
    <scope>NUCLEOTIDE SEQUENCE</scope>
    <source>
        <strain evidence="2">DSM 16422</strain>
    </source>
</reference>
<keyword evidence="1" id="KW-0812">Transmembrane</keyword>
<keyword evidence="3" id="KW-1185">Reference proteome</keyword>